<dbReference type="InterPro" id="IPR016169">
    <property type="entry name" value="FAD-bd_PCMH_sub2"/>
</dbReference>
<evidence type="ECO:0000256" key="4">
    <source>
        <dbReference type="ARBA" id="ARBA00022827"/>
    </source>
</evidence>
<organism evidence="10">
    <name type="scientific">Bradyrhizobium sp. LLZ17</name>
    <dbReference type="NCBI Taxonomy" id="3239388"/>
    <lineage>
        <taxon>Bacteria</taxon>
        <taxon>Pseudomonadati</taxon>
        <taxon>Pseudomonadota</taxon>
        <taxon>Alphaproteobacteria</taxon>
        <taxon>Hyphomicrobiales</taxon>
        <taxon>Nitrobacteraceae</taxon>
        <taxon>Bradyrhizobium</taxon>
    </lineage>
</organism>
<dbReference type="InterPro" id="IPR016166">
    <property type="entry name" value="FAD-bd_PCMH"/>
</dbReference>
<dbReference type="GO" id="GO:0071949">
    <property type="term" value="F:FAD binding"/>
    <property type="evidence" value="ECO:0007669"/>
    <property type="project" value="InterPro"/>
</dbReference>
<evidence type="ECO:0000256" key="8">
    <source>
        <dbReference type="SAM" id="MobiDB-lite"/>
    </source>
</evidence>
<dbReference type="Gene3D" id="3.30.70.2740">
    <property type="match status" value="1"/>
</dbReference>
<dbReference type="PROSITE" id="PS00198">
    <property type="entry name" value="4FE4S_FER_1"/>
    <property type="match status" value="1"/>
</dbReference>
<dbReference type="InterPro" id="IPR004017">
    <property type="entry name" value="Cys_rich_dom"/>
</dbReference>
<proteinExistence type="predicted"/>
<dbReference type="GO" id="GO:0008720">
    <property type="term" value="F:D-lactate dehydrogenase (NAD+) activity"/>
    <property type="evidence" value="ECO:0007669"/>
    <property type="project" value="TreeGrafter"/>
</dbReference>
<evidence type="ECO:0000313" key="10">
    <source>
        <dbReference type="EMBL" id="XDV55012.1"/>
    </source>
</evidence>
<dbReference type="InterPro" id="IPR017896">
    <property type="entry name" value="4Fe4S_Fe-S-bd"/>
</dbReference>
<dbReference type="InterPro" id="IPR016167">
    <property type="entry name" value="FAD-bd_PCMH_sub1"/>
</dbReference>
<dbReference type="SUPFAM" id="SSF56176">
    <property type="entry name" value="FAD-binding/transporter-associated domain-like"/>
    <property type="match status" value="1"/>
</dbReference>
<dbReference type="GO" id="GO:0051536">
    <property type="term" value="F:iron-sulfur cluster binding"/>
    <property type="evidence" value="ECO:0007669"/>
    <property type="project" value="UniProtKB-KW"/>
</dbReference>
<keyword evidence="6" id="KW-0408">Iron</keyword>
<dbReference type="InterPro" id="IPR017900">
    <property type="entry name" value="4Fe4S_Fe_S_CS"/>
</dbReference>
<dbReference type="PANTHER" id="PTHR11748:SF119">
    <property type="entry name" value="D-2-HYDROXYGLUTARATE DEHYDROGENASE"/>
    <property type="match status" value="1"/>
</dbReference>
<evidence type="ECO:0000256" key="1">
    <source>
        <dbReference type="ARBA" id="ARBA00001974"/>
    </source>
</evidence>
<protein>
    <submittedName>
        <fullName evidence="10">FAD-binding and (Fe-S)-binding domain-containing protein</fullName>
    </submittedName>
</protein>
<dbReference type="RefSeq" id="WP_369719471.1">
    <property type="nucleotide sequence ID" value="NZ_CP165734.1"/>
</dbReference>
<dbReference type="Gene3D" id="3.30.465.10">
    <property type="match status" value="1"/>
</dbReference>
<feature type="compositionally biased region" description="Basic and acidic residues" evidence="8">
    <location>
        <begin position="1"/>
        <end position="24"/>
    </location>
</feature>
<sequence length="999" mass="110838">MSHTLEVDHSKSRGSLRRIERTADGRIVSAETRPPAPGQYEDLGRELARAVDGEVRFDSGDRALYATDASNYRQVPIGVVIPRSAAAIARTVELCRKFEAPIVMRGGGTSLAGQGCNVAVLIDCSKYLNRVIAIDTVSRIAEVEPGCILDNLRSTAERNHLTFGPDPATHDHNTLGGMIGNNSCGVHSVMAGRTSDNVDSMDILTYDGVRLEVGRTGEHEFRQHLAAGGRRAEIFRQLDEFRSRYRDLILAKYPKIPRRVSGYENLDELMPERGFNVARALVGTEGTCAVVLRARLNLVPSPRQRALVIIGFDDVYRAADAVPDVLRYEPIGLEGFDRLLVEFVQRKHLHPEDIKVLPAGGGWLIAEFGADTSDDVAAKARPLAEEFGRRGREAKLVADSQQQAKIWEVREAALAATAHVPDFPETHPGWEDSAVSRENLGPYLRELKALYHKHGYEASVYGHFGDGLVHCRVPFDLRTESGLANWQRFLDEAADLVVRYGGSLSGEHGDGQARASLLEKMYGPELMQAFREFKAIWDPAGKMNPGKVIDPFPPTSNLRIGPNYQPPDLPTYFSFKEDSNSFAKATRRCVGVGTCRRRDSNKGVMCPSYMATNEEKHSTRGRARLLFEMLHGGPIDDLWRSTEVEEALDLCLGCKGCKSDCPVQVDMATYKAEFRAHHYKGRLRPRAAYSMGLIHEWSRLANSAPWLANAVFRWPGLSAVAKWAGGIAPQRRIPTYARQSFVQWFRARGARGSGKPVMLWPDTFNNYFRPQTAIAATEVLESLGYAVTIPDRILCCGRPLYDWGMLDRAKKLWERTFVALAPAMKAGMPIVGLEPACVSAFRDELPGLFPGHEHAERLSHQTLFFTEFLDRHVPHQELGRASGAALVQFHCHHHAVLEPEAEQHVLDQIGLNYEVMKSGCCGMAGAFGFERDKYDVSITAAERAMLPLIRDAASNAIILADGFSCREQIEQCTGRRTQHIAELLADVVAPRDRYASSST</sequence>
<feature type="region of interest" description="Disordered" evidence="8">
    <location>
        <begin position="1"/>
        <end position="40"/>
    </location>
</feature>
<dbReference type="InterPro" id="IPR004113">
    <property type="entry name" value="FAD-bd_oxidored_4_C"/>
</dbReference>
<dbReference type="EMBL" id="CP165734">
    <property type="protein sequence ID" value="XDV55012.1"/>
    <property type="molecule type" value="Genomic_DNA"/>
</dbReference>
<dbReference type="Pfam" id="PF13183">
    <property type="entry name" value="Fer4_8"/>
    <property type="match status" value="1"/>
</dbReference>
<keyword evidence="5" id="KW-0560">Oxidoreductase</keyword>
<evidence type="ECO:0000256" key="6">
    <source>
        <dbReference type="ARBA" id="ARBA00023004"/>
    </source>
</evidence>
<dbReference type="GO" id="GO:0004458">
    <property type="term" value="F:D-lactate dehydrogenase (cytochrome) activity"/>
    <property type="evidence" value="ECO:0007669"/>
    <property type="project" value="TreeGrafter"/>
</dbReference>
<evidence type="ECO:0000256" key="3">
    <source>
        <dbReference type="ARBA" id="ARBA00022723"/>
    </source>
</evidence>
<dbReference type="InterPro" id="IPR016171">
    <property type="entry name" value="Vanillyl_alc_oxidase_C-sub2"/>
</dbReference>
<dbReference type="AlphaFoldDB" id="A0AB39XF38"/>
<dbReference type="SUPFAM" id="SSF46548">
    <property type="entry name" value="alpha-helical ferredoxin"/>
    <property type="match status" value="1"/>
</dbReference>
<evidence type="ECO:0000259" key="9">
    <source>
        <dbReference type="PROSITE" id="PS51387"/>
    </source>
</evidence>
<dbReference type="GO" id="GO:0046872">
    <property type="term" value="F:metal ion binding"/>
    <property type="evidence" value="ECO:0007669"/>
    <property type="project" value="UniProtKB-KW"/>
</dbReference>
<accession>A0AB39XF38</accession>
<dbReference type="PANTHER" id="PTHR11748">
    <property type="entry name" value="D-LACTATE DEHYDROGENASE"/>
    <property type="match status" value="1"/>
</dbReference>
<dbReference type="GO" id="GO:1903457">
    <property type="term" value="P:lactate catabolic process"/>
    <property type="evidence" value="ECO:0007669"/>
    <property type="project" value="TreeGrafter"/>
</dbReference>
<dbReference type="SUPFAM" id="SSF55103">
    <property type="entry name" value="FAD-linked oxidases, C-terminal domain"/>
    <property type="match status" value="1"/>
</dbReference>
<keyword evidence="3" id="KW-0479">Metal-binding</keyword>
<dbReference type="Pfam" id="PF02913">
    <property type="entry name" value="FAD-oxidase_C"/>
    <property type="match status" value="1"/>
</dbReference>
<keyword evidence="4" id="KW-0274">FAD</keyword>
<dbReference type="PROSITE" id="PS51387">
    <property type="entry name" value="FAD_PCMH"/>
    <property type="match status" value="1"/>
</dbReference>
<evidence type="ECO:0000256" key="7">
    <source>
        <dbReference type="ARBA" id="ARBA00023014"/>
    </source>
</evidence>
<dbReference type="Gene3D" id="1.10.45.10">
    <property type="entry name" value="Vanillyl-alcohol Oxidase, Chain A, domain 4"/>
    <property type="match status" value="1"/>
</dbReference>
<evidence type="ECO:0000256" key="5">
    <source>
        <dbReference type="ARBA" id="ARBA00023002"/>
    </source>
</evidence>
<dbReference type="InterPro" id="IPR036318">
    <property type="entry name" value="FAD-bd_PCMH-like_sf"/>
</dbReference>
<evidence type="ECO:0000256" key="2">
    <source>
        <dbReference type="ARBA" id="ARBA00022630"/>
    </source>
</evidence>
<comment type="cofactor">
    <cofactor evidence="1">
        <name>FAD</name>
        <dbReference type="ChEBI" id="CHEBI:57692"/>
    </cofactor>
</comment>
<dbReference type="Gene3D" id="3.30.43.10">
    <property type="entry name" value="Uridine Diphospho-n-acetylenolpyruvylglucosamine Reductase, domain 2"/>
    <property type="match status" value="1"/>
</dbReference>
<dbReference type="InterPro" id="IPR016164">
    <property type="entry name" value="FAD-linked_Oxase-like_C"/>
</dbReference>
<feature type="domain" description="FAD-binding PCMH-type" evidence="9">
    <location>
        <begin position="72"/>
        <end position="301"/>
    </location>
</feature>
<keyword evidence="7" id="KW-0411">Iron-sulfur</keyword>
<keyword evidence="2" id="KW-0285">Flavoprotein</keyword>
<dbReference type="InterPro" id="IPR006094">
    <property type="entry name" value="Oxid_FAD_bind_N"/>
</dbReference>
<gene>
    <name evidence="10" type="ORF">AB8Z38_19355</name>
</gene>
<reference evidence="10" key="1">
    <citation type="submission" date="2024-08" db="EMBL/GenBank/DDBJ databases">
        <authorList>
            <person name="Chaddad Z."/>
            <person name="Lamrabet M."/>
            <person name="Bouhnik O."/>
            <person name="Alami S."/>
            <person name="Wipf D."/>
            <person name="Courty P.E."/>
            <person name="Missbah El Idrissi M."/>
        </authorList>
    </citation>
    <scope>NUCLEOTIDE SEQUENCE</scope>
    <source>
        <strain evidence="10">LLZ17</strain>
    </source>
</reference>
<dbReference type="Pfam" id="PF02754">
    <property type="entry name" value="CCG"/>
    <property type="match status" value="2"/>
</dbReference>
<name>A0AB39XF38_9BRAD</name>
<dbReference type="Pfam" id="PF01565">
    <property type="entry name" value="FAD_binding_4"/>
    <property type="match status" value="1"/>
</dbReference>